<dbReference type="InterPro" id="IPR000832">
    <property type="entry name" value="GPCR_2_secretin-like"/>
</dbReference>
<evidence type="ECO:0000313" key="7">
    <source>
        <dbReference type="EMBL" id="CAH3028493.1"/>
    </source>
</evidence>
<gene>
    <name evidence="7" type="ORF">PEVE_00034225</name>
</gene>
<feature type="transmembrane region" description="Helical" evidence="5">
    <location>
        <begin position="100"/>
        <end position="119"/>
    </location>
</feature>
<feature type="transmembrane region" description="Helical" evidence="5">
    <location>
        <begin position="235"/>
        <end position="261"/>
    </location>
</feature>
<comment type="caution">
    <text evidence="7">The sequence shown here is derived from an EMBL/GenBank/DDBJ whole genome shotgun (WGS) entry which is preliminary data.</text>
</comment>
<dbReference type="EMBL" id="CALNXI010000515">
    <property type="protein sequence ID" value="CAH3028493.1"/>
    <property type="molecule type" value="Genomic_DNA"/>
</dbReference>
<dbReference type="Pfam" id="PF00002">
    <property type="entry name" value="7tm_2"/>
    <property type="match status" value="1"/>
</dbReference>
<protein>
    <recommendedName>
        <fullName evidence="6">G-protein coupled receptors family 2 profile 2 domain-containing protein</fullName>
    </recommendedName>
</protein>
<accession>A0ABN8MKG8</accession>
<evidence type="ECO:0000256" key="3">
    <source>
        <dbReference type="ARBA" id="ARBA00022989"/>
    </source>
</evidence>
<keyword evidence="3 5" id="KW-1133">Transmembrane helix</keyword>
<dbReference type="PROSITE" id="PS50261">
    <property type="entry name" value="G_PROTEIN_RECEP_F2_4"/>
    <property type="match status" value="1"/>
</dbReference>
<dbReference type="PANTHER" id="PTHR23112:SF47">
    <property type="entry name" value="G-PROTEIN COUPLED RECEPTOR 157"/>
    <property type="match status" value="1"/>
</dbReference>
<feature type="transmembrane region" description="Helical" evidence="5">
    <location>
        <begin position="59"/>
        <end position="80"/>
    </location>
</feature>
<evidence type="ECO:0000256" key="1">
    <source>
        <dbReference type="ARBA" id="ARBA00004141"/>
    </source>
</evidence>
<feature type="transmembrane region" description="Helical" evidence="5">
    <location>
        <begin position="180"/>
        <end position="204"/>
    </location>
</feature>
<evidence type="ECO:0000256" key="4">
    <source>
        <dbReference type="ARBA" id="ARBA00023136"/>
    </source>
</evidence>
<evidence type="ECO:0000256" key="5">
    <source>
        <dbReference type="SAM" id="Phobius"/>
    </source>
</evidence>
<evidence type="ECO:0000256" key="2">
    <source>
        <dbReference type="ARBA" id="ARBA00022692"/>
    </source>
</evidence>
<dbReference type="InterPro" id="IPR017981">
    <property type="entry name" value="GPCR_2-like_7TM"/>
</dbReference>
<proteinExistence type="predicted"/>
<dbReference type="Proteomes" id="UP001159427">
    <property type="component" value="Unassembled WGS sequence"/>
</dbReference>
<reference evidence="7 8" key="1">
    <citation type="submission" date="2022-05" db="EMBL/GenBank/DDBJ databases">
        <authorList>
            <consortium name="Genoscope - CEA"/>
            <person name="William W."/>
        </authorList>
    </citation>
    <scope>NUCLEOTIDE SEQUENCE [LARGE SCALE GENOMIC DNA]</scope>
</reference>
<sequence>MILTEATVANNNSTLQGPKSWPVQVYITTITAILSLFSTSVIFVTYIAWKDYRSTSRRILCYISVADFLLAVCFLFGTWRPDHEKNDLTCKIQACVSTCAYLWSLLWTTFLAVFMFTTVAKKQRRKAEIMLKFFHVFGWGIPLIIAGTAFKLDKFGSNYDILTPGWCFIDERLPRNDLQLWLWLTGISWDVTAYILVSVFYLMLKCHIRNQILHQKNLFPSQEIKNIVLKADRMLTFVPIVFFLLRFCGTLRCIVCLYTDAVKSRPWWNKMLLYLQVSIWRRQPRVC</sequence>
<evidence type="ECO:0000313" key="8">
    <source>
        <dbReference type="Proteomes" id="UP001159427"/>
    </source>
</evidence>
<feature type="transmembrane region" description="Helical" evidence="5">
    <location>
        <begin position="131"/>
        <end position="150"/>
    </location>
</feature>
<keyword evidence="2 5" id="KW-0812">Transmembrane</keyword>
<feature type="transmembrane region" description="Helical" evidence="5">
    <location>
        <begin position="25"/>
        <end position="47"/>
    </location>
</feature>
<dbReference type="Gene3D" id="1.20.1070.10">
    <property type="entry name" value="Rhodopsin 7-helix transmembrane proteins"/>
    <property type="match status" value="1"/>
</dbReference>
<organism evidence="7 8">
    <name type="scientific">Porites evermanni</name>
    <dbReference type="NCBI Taxonomy" id="104178"/>
    <lineage>
        <taxon>Eukaryota</taxon>
        <taxon>Metazoa</taxon>
        <taxon>Cnidaria</taxon>
        <taxon>Anthozoa</taxon>
        <taxon>Hexacorallia</taxon>
        <taxon>Scleractinia</taxon>
        <taxon>Fungiina</taxon>
        <taxon>Poritidae</taxon>
        <taxon>Porites</taxon>
    </lineage>
</organism>
<dbReference type="SUPFAM" id="SSF81321">
    <property type="entry name" value="Family A G protein-coupled receptor-like"/>
    <property type="match status" value="1"/>
</dbReference>
<keyword evidence="4 5" id="KW-0472">Membrane</keyword>
<feature type="domain" description="G-protein coupled receptors family 2 profile 2" evidence="6">
    <location>
        <begin position="24"/>
        <end position="187"/>
    </location>
</feature>
<dbReference type="PANTHER" id="PTHR23112">
    <property type="entry name" value="G PROTEIN-COUPLED RECEPTOR 157-RELATED"/>
    <property type="match status" value="1"/>
</dbReference>
<evidence type="ECO:0000259" key="6">
    <source>
        <dbReference type="PROSITE" id="PS50261"/>
    </source>
</evidence>
<keyword evidence="8" id="KW-1185">Reference proteome</keyword>
<comment type="subcellular location">
    <subcellularLocation>
        <location evidence="1">Membrane</location>
        <topology evidence="1">Multi-pass membrane protein</topology>
    </subcellularLocation>
</comment>
<name>A0ABN8MKG8_9CNID</name>